<comment type="cofactor">
    <cofactor evidence="11">
        <name>Mg(2+)</name>
        <dbReference type="ChEBI" id="CHEBI:18420"/>
    </cofactor>
    <cofactor evidence="11">
        <name>Mn(2+)</name>
        <dbReference type="ChEBI" id="CHEBI:29035"/>
    </cofactor>
    <text evidence="11">Magnesium. Can also use manganese.</text>
</comment>
<evidence type="ECO:0000256" key="9">
    <source>
        <dbReference type="ARBA" id="ARBA00048540"/>
    </source>
</evidence>
<dbReference type="PANTHER" id="PTHR30040">
    <property type="entry name" value="THIAMINE BIOSYNTHESIS LIPOPROTEIN APBE"/>
    <property type="match status" value="1"/>
</dbReference>
<keyword evidence="5 10" id="KW-0479">Metal-binding</keyword>
<feature type="binding site" evidence="11">
    <location>
        <position position="297"/>
    </location>
    <ligand>
        <name>Mg(2+)</name>
        <dbReference type="ChEBI" id="CHEBI:18420"/>
    </ligand>
</feature>
<name>A0A1S8TWT8_9CLOT</name>
<dbReference type="InterPro" id="IPR024932">
    <property type="entry name" value="ApbE"/>
</dbReference>
<keyword evidence="13" id="KW-1185">Reference proteome</keyword>
<dbReference type="Pfam" id="PF02424">
    <property type="entry name" value="ApbE"/>
    <property type="match status" value="1"/>
</dbReference>
<evidence type="ECO:0000256" key="3">
    <source>
        <dbReference type="ARBA" id="ARBA00022630"/>
    </source>
</evidence>
<accession>A0A1S8TWT8</accession>
<evidence type="ECO:0000256" key="1">
    <source>
        <dbReference type="ARBA" id="ARBA00011955"/>
    </source>
</evidence>
<dbReference type="AlphaFoldDB" id="A0A1S8TWT8"/>
<keyword evidence="6 10" id="KW-0274">FAD</keyword>
<keyword evidence="3 10" id="KW-0285">Flavoprotein</keyword>
<dbReference type="STRING" id="29367.CLPUN_03720"/>
<dbReference type="InterPro" id="IPR003374">
    <property type="entry name" value="ApbE-like_sf"/>
</dbReference>
<comment type="caution">
    <text evidence="12">The sequence shown here is derived from an EMBL/GenBank/DDBJ whole genome shotgun (WGS) entry which is preliminary data.</text>
</comment>
<protein>
    <recommendedName>
        <fullName evidence="2 10">FAD:protein FMN transferase</fullName>
        <ecNumber evidence="1 10">2.7.1.180</ecNumber>
    </recommendedName>
    <alternativeName>
        <fullName evidence="8 10">Flavin transferase</fullName>
    </alternativeName>
</protein>
<evidence type="ECO:0000313" key="13">
    <source>
        <dbReference type="Proteomes" id="UP000190890"/>
    </source>
</evidence>
<evidence type="ECO:0000256" key="8">
    <source>
        <dbReference type="ARBA" id="ARBA00031306"/>
    </source>
</evidence>
<evidence type="ECO:0000256" key="7">
    <source>
        <dbReference type="ARBA" id="ARBA00022842"/>
    </source>
</evidence>
<feature type="binding site" evidence="11">
    <location>
        <position position="172"/>
    </location>
    <ligand>
        <name>Mg(2+)</name>
        <dbReference type="ChEBI" id="CHEBI:18420"/>
    </ligand>
</feature>
<gene>
    <name evidence="12" type="primary">apbE_2</name>
    <name evidence="12" type="ORF">CLPUN_03720</name>
</gene>
<feature type="binding site" evidence="11">
    <location>
        <position position="293"/>
    </location>
    <ligand>
        <name>Mg(2+)</name>
        <dbReference type="ChEBI" id="CHEBI:18420"/>
    </ligand>
</feature>
<evidence type="ECO:0000256" key="11">
    <source>
        <dbReference type="PIRSR" id="PIRSR006268-2"/>
    </source>
</evidence>
<dbReference type="GO" id="GO:0016740">
    <property type="term" value="F:transferase activity"/>
    <property type="evidence" value="ECO:0007669"/>
    <property type="project" value="UniProtKB-UniRule"/>
</dbReference>
<dbReference type="SUPFAM" id="SSF143631">
    <property type="entry name" value="ApbE-like"/>
    <property type="match status" value="1"/>
</dbReference>
<evidence type="ECO:0000256" key="2">
    <source>
        <dbReference type="ARBA" id="ARBA00016337"/>
    </source>
</evidence>
<comment type="catalytic activity">
    <reaction evidence="9 10">
        <text>L-threonyl-[protein] + FAD = FMN-L-threonyl-[protein] + AMP + H(+)</text>
        <dbReference type="Rhea" id="RHEA:36847"/>
        <dbReference type="Rhea" id="RHEA-COMP:11060"/>
        <dbReference type="Rhea" id="RHEA-COMP:11061"/>
        <dbReference type="ChEBI" id="CHEBI:15378"/>
        <dbReference type="ChEBI" id="CHEBI:30013"/>
        <dbReference type="ChEBI" id="CHEBI:57692"/>
        <dbReference type="ChEBI" id="CHEBI:74257"/>
        <dbReference type="ChEBI" id="CHEBI:456215"/>
        <dbReference type="EC" id="2.7.1.180"/>
    </reaction>
</comment>
<organism evidence="12 13">
    <name type="scientific">Clostridium puniceum</name>
    <dbReference type="NCBI Taxonomy" id="29367"/>
    <lineage>
        <taxon>Bacteria</taxon>
        <taxon>Bacillati</taxon>
        <taxon>Bacillota</taxon>
        <taxon>Clostridia</taxon>
        <taxon>Eubacteriales</taxon>
        <taxon>Clostridiaceae</taxon>
        <taxon>Clostridium</taxon>
    </lineage>
</organism>
<dbReference type="RefSeq" id="WP_077845678.1">
    <property type="nucleotide sequence ID" value="NZ_LZZM01000022.1"/>
</dbReference>
<dbReference type="EC" id="2.7.1.180" evidence="1 10"/>
<dbReference type="PANTHER" id="PTHR30040:SF2">
    <property type="entry name" value="FAD:PROTEIN FMN TRANSFERASE"/>
    <property type="match status" value="1"/>
</dbReference>
<keyword evidence="7 10" id="KW-0460">Magnesium</keyword>
<dbReference type="Proteomes" id="UP000190890">
    <property type="component" value="Unassembled WGS sequence"/>
</dbReference>
<keyword evidence="12" id="KW-0449">Lipoprotein</keyword>
<proteinExistence type="inferred from homology"/>
<dbReference type="EMBL" id="LZZM01000022">
    <property type="protein sequence ID" value="OOM82233.1"/>
    <property type="molecule type" value="Genomic_DNA"/>
</dbReference>
<evidence type="ECO:0000256" key="10">
    <source>
        <dbReference type="PIRNR" id="PIRNR006268"/>
    </source>
</evidence>
<comment type="similarity">
    <text evidence="10">Belongs to the ApbE family.</text>
</comment>
<evidence type="ECO:0000256" key="5">
    <source>
        <dbReference type="ARBA" id="ARBA00022723"/>
    </source>
</evidence>
<dbReference type="PIRSF" id="PIRSF006268">
    <property type="entry name" value="ApbE"/>
    <property type="match status" value="1"/>
</dbReference>
<dbReference type="Gene3D" id="3.10.520.10">
    <property type="entry name" value="ApbE-like domains"/>
    <property type="match status" value="1"/>
</dbReference>
<evidence type="ECO:0000256" key="6">
    <source>
        <dbReference type="ARBA" id="ARBA00022827"/>
    </source>
</evidence>
<evidence type="ECO:0000313" key="12">
    <source>
        <dbReference type="EMBL" id="OOM82233.1"/>
    </source>
</evidence>
<dbReference type="GO" id="GO:0046872">
    <property type="term" value="F:metal ion binding"/>
    <property type="evidence" value="ECO:0007669"/>
    <property type="project" value="UniProtKB-UniRule"/>
</dbReference>
<dbReference type="OrthoDB" id="9778595at2"/>
<evidence type="ECO:0000256" key="4">
    <source>
        <dbReference type="ARBA" id="ARBA00022679"/>
    </source>
</evidence>
<keyword evidence="4 10" id="KW-0808">Transferase</keyword>
<sequence>MKKIIYLLIGCISIILICISCTNSKNQYYEKTNIVMDTAVTLNAYGENSKEAVEESFKKLDELDEMASANISTSDVFKINDASGKSYVKVHPEILKMIKASIEYSKISNGAFDITLGPIMNLWGIGTENERLPSDEEIKEKLPLVGYDKISVNENDSSIMLQKEGMAIDLGGVAKGLAADEVLKIYKKYKIENGLINLGSSSIYAIGKNKDKNDWAVGIKHPRNEDPNEYMGIIKLSNESLSTSGDYERCFIKDNKRYHHIIDPKTGYPVDNGVMSDTIVIDGELEDNGMLADILTTTVFTLGPEKGLKLINSMYKVSCEITTADHKVYTSDGFKDRITKLNKDFDFAN</sequence>
<reference evidence="12 13" key="1">
    <citation type="submission" date="2016-05" db="EMBL/GenBank/DDBJ databases">
        <title>Microbial solvent formation.</title>
        <authorList>
            <person name="Poehlein A."/>
            <person name="Montoya Solano J.D."/>
            <person name="Flitsch S."/>
            <person name="Krabben P."/>
            <person name="Duerre P."/>
            <person name="Daniel R."/>
        </authorList>
    </citation>
    <scope>NUCLEOTIDE SEQUENCE [LARGE SCALE GENOMIC DNA]</scope>
    <source>
        <strain evidence="12 13">DSM 2619</strain>
    </source>
</reference>